<dbReference type="Proteomes" id="UP001302745">
    <property type="component" value="Unassembled WGS sequence"/>
</dbReference>
<proteinExistence type="predicted"/>
<gene>
    <name evidence="2" type="ORF">C8A00DRAFT_18713</name>
</gene>
<dbReference type="EMBL" id="MU857140">
    <property type="protein sequence ID" value="KAK4149624.1"/>
    <property type="molecule type" value="Genomic_DNA"/>
</dbReference>
<protein>
    <submittedName>
        <fullName evidence="2">Uncharacterized protein</fullName>
    </submittedName>
</protein>
<feature type="non-terminal residue" evidence="2">
    <location>
        <position position="1"/>
    </location>
</feature>
<feature type="compositionally biased region" description="Basic and acidic residues" evidence="1">
    <location>
        <begin position="158"/>
        <end position="170"/>
    </location>
</feature>
<evidence type="ECO:0000256" key="1">
    <source>
        <dbReference type="SAM" id="MobiDB-lite"/>
    </source>
</evidence>
<name>A0AAN6VE00_9PEZI</name>
<keyword evidence="3" id="KW-1185">Reference proteome</keyword>
<evidence type="ECO:0000313" key="2">
    <source>
        <dbReference type="EMBL" id="KAK4149624.1"/>
    </source>
</evidence>
<feature type="region of interest" description="Disordered" evidence="1">
    <location>
        <begin position="13"/>
        <end position="32"/>
    </location>
</feature>
<accession>A0AAN6VE00</accession>
<feature type="region of interest" description="Disordered" evidence="1">
    <location>
        <begin position="143"/>
        <end position="178"/>
    </location>
</feature>
<comment type="caution">
    <text evidence="2">The sequence shown here is derived from an EMBL/GenBank/DDBJ whole genome shotgun (WGS) entry which is preliminary data.</text>
</comment>
<dbReference type="SUPFAM" id="SSF53271">
    <property type="entry name" value="PRTase-like"/>
    <property type="match status" value="1"/>
</dbReference>
<dbReference type="Gene3D" id="3.40.50.2020">
    <property type="match status" value="1"/>
</dbReference>
<dbReference type="InterPro" id="IPR029057">
    <property type="entry name" value="PRTase-like"/>
</dbReference>
<dbReference type="AlphaFoldDB" id="A0AAN6VE00"/>
<reference evidence="2" key="2">
    <citation type="submission" date="2023-05" db="EMBL/GenBank/DDBJ databases">
        <authorList>
            <consortium name="Lawrence Berkeley National Laboratory"/>
            <person name="Steindorff A."/>
            <person name="Hensen N."/>
            <person name="Bonometti L."/>
            <person name="Westerberg I."/>
            <person name="Brannstrom I.O."/>
            <person name="Guillou S."/>
            <person name="Cros-Aarteil S."/>
            <person name="Calhoun S."/>
            <person name="Haridas S."/>
            <person name="Kuo A."/>
            <person name="Mondo S."/>
            <person name="Pangilinan J."/>
            <person name="Riley R."/>
            <person name="Labutti K."/>
            <person name="Andreopoulos B."/>
            <person name="Lipzen A."/>
            <person name="Chen C."/>
            <person name="Yanf M."/>
            <person name="Daum C."/>
            <person name="Ng V."/>
            <person name="Clum A."/>
            <person name="Ohm R."/>
            <person name="Martin F."/>
            <person name="Silar P."/>
            <person name="Natvig D."/>
            <person name="Lalanne C."/>
            <person name="Gautier V."/>
            <person name="Ament-Velasquez S.L."/>
            <person name="Kruys A."/>
            <person name="Hutchinson M.I."/>
            <person name="Powell A.J."/>
            <person name="Barry K."/>
            <person name="Miller A.N."/>
            <person name="Grigoriev I.V."/>
            <person name="Debuchy R."/>
            <person name="Gladieux P."/>
            <person name="Thoren M.H."/>
            <person name="Johannesson H."/>
        </authorList>
    </citation>
    <scope>NUCLEOTIDE SEQUENCE</scope>
    <source>
        <strain evidence="2">CBS 538.74</strain>
    </source>
</reference>
<feature type="compositionally biased region" description="Low complexity" evidence="1">
    <location>
        <begin position="146"/>
        <end position="156"/>
    </location>
</feature>
<evidence type="ECO:0000313" key="3">
    <source>
        <dbReference type="Proteomes" id="UP001302745"/>
    </source>
</evidence>
<organism evidence="2 3">
    <name type="scientific">Chaetomidium leptoderma</name>
    <dbReference type="NCBI Taxonomy" id="669021"/>
    <lineage>
        <taxon>Eukaryota</taxon>
        <taxon>Fungi</taxon>
        <taxon>Dikarya</taxon>
        <taxon>Ascomycota</taxon>
        <taxon>Pezizomycotina</taxon>
        <taxon>Sordariomycetes</taxon>
        <taxon>Sordariomycetidae</taxon>
        <taxon>Sordariales</taxon>
        <taxon>Chaetomiaceae</taxon>
        <taxon>Chaetomidium</taxon>
    </lineage>
</organism>
<sequence>RLLEIYVQASDGTRQARRARNSNSEPNPTPLNYRPSLVFDNDVTGEAVTGFAEHHLFPFLYEGLQRLAAMVRQGIEFRHVLGIIQPGGLALRGALLERHFGRWAAAGVVACCKAGGFVYASALAVRIDVPLALIHEAGKLPPPTMSVVKSQSSSASNHDSKARIEMDRDASPNLIPSK</sequence>
<reference evidence="2" key="1">
    <citation type="journal article" date="2023" name="Mol. Phylogenet. Evol.">
        <title>Genome-scale phylogeny and comparative genomics of the fungal order Sordariales.</title>
        <authorList>
            <person name="Hensen N."/>
            <person name="Bonometti L."/>
            <person name="Westerberg I."/>
            <person name="Brannstrom I.O."/>
            <person name="Guillou S."/>
            <person name="Cros-Aarteil S."/>
            <person name="Calhoun S."/>
            <person name="Haridas S."/>
            <person name="Kuo A."/>
            <person name="Mondo S."/>
            <person name="Pangilinan J."/>
            <person name="Riley R."/>
            <person name="LaButti K."/>
            <person name="Andreopoulos B."/>
            <person name="Lipzen A."/>
            <person name="Chen C."/>
            <person name="Yan M."/>
            <person name="Daum C."/>
            <person name="Ng V."/>
            <person name="Clum A."/>
            <person name="Steindorff A."/>
            <person name="Ohm R.A."/>
            <person name="Martin F."/>
            <person name="Silar P."/>
            <person name="Natvig D.O."/>
            <person name="Lalanne C."/>
            <person name="Gautier V."/>
            <person name="Ament-Velasquez S.L."/>
            <person name="Kruys A."/>
            <person name="Hutchinson M.I."/>
            <person name="Powell A.J."/>
            <person name="Barry K."/>
            <person name="Miller A.N."/>
            <person name="Grigoriev I.V."/>
            <person name="Debuchy R."/>
            <person name="Gladieux P."/>
            <person name="Hiltunen Thoren M."/>
            <person name="Johannesson H."/>
        </authorList>
    </citation>
    <scope>NUCLEOTIDE SEQUENCE</scope>
    <source>
        <strain evidence="2">CBS 538.74</strain>
    </source>
</reference>